<reference evidence="1" key="1">
    <citation type="submission" date="2022-01" db="EMBL/GenBank/DDBJ databases">
        <title>Novel bile acid biosynthetic pathways are enriched in the microbiome of centenarians.</title>
        <authorList>
            <person name="Sato Y."/>
            <person name="Atarashi K."/>
            <person name="Plichta R.D."/>
            <person name="Arai Y."/>
            <person name="Sasajima S."/>
            <person name="Kearney M.S."/>
            <person name="Suda W."/>
            <person name="Takeshita K."/>
            <person name="Sasaki T."/>
            <person name="Okamoto S."/>
            <person name="Skelly N.A."/>
            <person name="Okamura Y."/>
            <person name="Vlamakis H."/>
            <person name="Li Y."/>
            <person name="Tanoue T."/>
            <person name="Takei H."/>
            <person name="Nittono H."/>
            <person name="Narushima S."/>
            <person name="Irie J."/>
            <person name="Itoh H."/>
            <person name="Moriya K."/>
            <person name="Sugiura Y."/>
            <person name="Suematsu M."/>
            <person name="Moritoki N."/>
            <person name="Shibata S."/>
            <person name="Littman R.D."/>
            <person name="Fischbach A.M."/>
            <person name="Uwamino Y."/>
            <person name="Inoue T."/>
            <person name="Honda A."/>
            <person name="Hattori M."/>
            <person name="Murai T."/>
            <person name="Xavier J.R."/>
            <person name="Hirose N."/>
            <person name="Honda K."/>
        </authorList>
    </citation>
    <scope>NUCLEOTIDE SEQUENCE</scope>
    <source>
        <strain evidence="1">CE91-St55</strain>
    </source>
</reference>
<dbReference type="SUPFAM" id="SSF47336">
    <property type="entry name" value="ACP-like"/>
    <property type="match status" value="1"/>
</dbReference>
<dbReference type="EMBL" id="BQNJ01000001">
    <property type="protein sequence ID" value="GKG99034.1"/>
    <property type="molecule type" value="Genomic_DNA"/>
</dbReference>
<name>A0AA37N2E6_9FIRM</name>
<comment type="caution">
    <text evidence="1">The sequence shown here is derived from an EMBL/GenBank/DDBJ whole genome shotgun (WGS) entry which is preliminary data.</text>
</comment>
<evidence type="ECO:0008006" key="3">
    <source>
        <dbReference type="Google" id="ProtNLM"/>
    </source>
</evidence>
<gene>
    <name evidence="1" type="ORF">CE91St55_10160</name>
</gene>
<protein>
    <recommendedName>
        <fullName evidence="3">Acyl carrier protein</fullName>
    </recommendedName>
</protein>
<dbReference type="RefSeq" id="WP_244052453.1">
    <property type="nucleotide sequence ID" value="NZ_BQNJ01000001.1"/>
</dbReference>
<dbReference type="AlphaFoldDB" id="A0AA37N2E6"/>
<evidence type="ECO:0000313" key="1">
    <source>
        <dbReference type="EMBL" id="GKG99034.1"/>
    </source>
</evidence>
<organism evidence="1 2">
    <name type="scientific">Hungatella hathewayi</name>
    <dbReference type="NCBI Taxonomy" id="154046"/>
    <lineage>
        <taxon>Bacteria</taxon>
        <taxon>Bacillati</taxon>
        <taxon>Bacillota</taxon>
        <taxon>Clostridia</taxon>
        <taxon>Lachnospirales</taxon>
        <taxon>Lachnospiraceae</taxon>
        <taxon>Hungatella</taxon>
    </lineage>
</organism>
<dbReference type="InterPro" id="IPR036736">
    <property type="entry name" value="ACP-like_sf"/>
</dbReference>
<sequence length="76" mass="8608">MRDLIKKILEDIRPDVDFENDIHLIDNGILDSFDIITLAGELCESFSIEIGAEDIIPENFNSLDLIVSMVQCLQNN</sequence>
<evidence type="ECO:0000313" key="2">
    <source>
        <dbReference type="Proteomes" id="UP001055091"/>
    </source>
</evidence>
<accession>A0AA37N2E6</accession>
<dbReference type="Proteomes" id="UP001055091">
    <property type="component" value="Unassembled WGS sequence"/>
</dbReference>
<dbReference type="Gene3D" id="1.10.1200.10">
    <property type="entry name" value="ACP-like"/>
    <property type="match status" value="1"/>
</dbReference>
<proteinExistence type="predicted"/>